<dbReference type="EMBL" id="MN739390">
    <property type="protein sequence ID" value="QHT02106.1"/>
    <property type="molecule type" value="Genomic_DNA"/>
</dbReference>
<evidence type="ECO:0000313" key="2">
    <source>
        <dbReference type="EMBL" id="QHT02106.1"/>
    </source>
</evidence>
<evidence type="ECO:0000259" key="1">
    <source>
        <dbReference type="Pfam" id="PF01553"/>
    </source>
</evidence>
<dbReference type="InterPro" id="IPR002123">
    <property type="entry name" value="Plipid/glycerol_acylTrfase"/>
</dbReference>
<proteinExistence type="predicted"/>
<dbReference type="Pfam" id="PF01553">
    <property type="entry name" value="Acyltransferase"/>
    <property type="match status" value="1"/>
</dbReference>
<name>A0A6C0CBL8_9ZZZZ</name>
<dbReference type="AlphaFoldDB" id="A0A6C0CBL8"/>
<organism evidence="2">
    <name type="scientific">viral metagenome</name>
    <dbReference type="NCBI Taxonomy" id="1070528"/>
    <lineage>
        <taxon>unclassified sequences</taxon>
        <taxon>metagenomes</taxon>
        <taxon>organismal metagenomes</taxon>
    </lineage>
</organism>
<dbReference type="GO" id="GO:0016746">
    <property type="term" value="F:acyltransferase activity"/>
    <property type="evidence" value="ECO:0007669"/>
    <property type="project" value="InterPro"/>
</dbReference>
<reference evidence="2" key="1">
    <citation type="journal article" date="2020" name="Nature">
        <title>Giant virus diversity and host interactions through global metagenomics.</title>
        <authorList>
            <person name="Schulz F."/>
            <person name="Roux S."/>
            <person name="Paez-Espino D."/>
            <person name="Jungbluth S."/>
            <person name="Walsh D.A."/>
            <person name="Denef V.J."/>
            <person name="McMahon K.D."/>
            <person name="Konstantinidis K.T."/>
            <person name="Eloe-Fadrosh E.A."/>
            <person name="Kyrpides N.C."/>
            <person name="Woyke T."/>
        </authorList>
    </citation>
    <scope>NUCLEOTIDE SEQUENCE</scope>
    <source>
        <strain evidence="2">GVMAG-M-3300020565-3</strain>
    </source>
</reference>
<protein>
    <recommendedName>
        <fullName evidence="1">Phospholipid/glycerol acyltransferase domain-containing protein</fullName>
    </recommendedName>
</protein>
<feature type="domain" description="Phospholipid/glycerol acyltransferase" evidence="1">
    <location>
        <begin position="57"/>
        <end position="177"/>
    </location>
</feature>
<sequence length="242" mass="28010">MPFRFILFMALMILSIHILQPLTNESNIICGIWWFAKMFMYILSFNINISKEDLVKYMEHLYSDKKFICTFNHTTLIDGFVLISAFPRSSYLILKVIIYTTIGYTDQINDLLGNIFVEKGHTSNKIKERVDSRKSGDKVLFIAPGSGNTSAIPGSITEFTSNGAFVHKYPILPIVVKYEDESLNYNHDNHESMLHSCLKLFLVKDYNIKIKVCDMVEYAEDETIEAYKNRVYNIMNETYKGM</sequence>
<accession>A0A6C0CBL8</accession>
<dbReference type="SUPFAM" id="SSF69593">
    <property type="entry name" value="Glycerol-3-phosphate (1)-acyltransferase"/>
    <property type="match status" value="1"/>
</dbReference>